<evidence type="ECO:0000313" key="1">
    <source>
        <dbReference type="EMBL" id="RRT80603.1"/>
    </source>
</evidence>
<protein>
    <submittedName>
        <fullName evidence="1">Uncharacterized protein</fullName>
    </submittedName>
</protein>
<gene>
    <name evidence="1" type="ORF">B296_00021435</name>
</gene>
<sequence>MNRTTPRREDSWREEGIEREDGGFPFRLELLFPVASVLSLALTAFPSSMGAATGVDRGRRMSRIGFRSEEGKMAPHGTCALG</sequence>
<dbReference type="EMBL" id="AMZH03001106">
    <property type="protein sequence ID" value="RRT80603.1"/>
    <property type="molecule type" value="Genomic_DNA"/>
</dbReference>
<reference evidence="1 2" key="1">
    <citation type="journal article" date="2014" name="Agronomy (Basel)">
        <title>A Draft Genome Sequence for Ensete ventricosum, the Drought-Tolerant Tree Against Hunger.</title>
        <authorList>
            <person name="Harrison J."/>
            <person name="Moore K.A."/>
            <person name="Paszkiewicz K."/>
            <person name="Jones T."/>
            <person name="Grant M."/>
            <person name="Ambacheew D."/>
            <person name="Muzemil S."/>
            <person name="Studholme D.J."/>
        </authorList>
    </citation>
    <scope>NUCLEOTIDE SEQUENCE [LARGE SCALE GENOMIC DNA]</scope>
</reference>
<accession>A0A427AWI8</accession>
<comment type="caution">
    <text evidence="1">The sequence shown here is derived from an EMBL/GenBank/DDBJ whole genome shotgun (WGS) entry which is preliminary data.</text>
</comment>
<name>A0A427AWI8_ENSVE</name>
<dbReference type="Proteomes" id="UP000287651">
    <property type="component" value="Unassembled WGS sequence"/>
</dbReference>
<proteinExistence type="predicted"/>
<evidence type="ECO:0000313" key="2">
    <source>
        <dbReference type="Proteomes" id="UP000287651"/>
    </source>
</evidence>
<dbReference type="AlphaFoldDB" id="A0A427AWI8"/>
<organism evidence="1 2">
    <name type="scientific">Ensete ventricosum</name>
    <name type="common">Abyssinian banana</name>
    <name type="synonym">Musa ensete</name>
    <dbReference type="NCBI Taxonomy" id="4639"/>
    <lineage>
        <taxon>Eukaryota</taxon>
        <taxon>Viridiplantae</taxon>
        <taxon>Streptophyta</taxon>
        <taxon>Embryophyta</taxon>
        <taxon>Tracheophyta</taxon>
        <taxon>Spermatophyta</taxon>
        <taxon>Magnoliopsida</taxon>
        <taxon>Liliopsida</taxon>
        <taxon>Zingiberales</taxon>
        <taxon>Musaceae</taxon>
        <taxon>Ensete</taxon>
    </lineage>
</organism>